<dbReference type="Pfam" id="PF13962">
    <property type="entry name" value="PGG"/>
    <property type="match status" value="1"/>
</dbReference>
<keyword evidence="4 8" id="KW-1133">Transmembrane helix</keyword>
<sequence>MEDIQHKSERHMMDYTLRRAVTEGNVQRFNELLQDENQPPPRTSRLLQGVTSDWDGVLHIAARLEHVELVRAISDGWAMLVDVAAKNRRGETPLHCAAATEEPEMINLLILMSGSHEKQMELVSERKCNGETCLHDAVRRGNRQVASRLIAADVSVQYIRDRHRCRALVQIEDNEGVSPLYLATTLGNLEMVQLLTERPQDHRYAASCAGPEKKTALHAAVLLRYRSTELSQHLVVWNPNLIKKTDLYGNTPLHLLASSWTTRQPATAKLLLDRDASAGYLWDAEGALPIHVAAANGCLDMIKLLLEHCPDCYWPCSNFGQTILHIAVQQKNYNVVRYVCSGQRFLGILNTRDADGNTALHLAVLKGNVSIFRVLLGMRQIFLSPRNKEERTPLDLASLGIPPGVSFTQPRQWIANDLVLAKAEYGTGRWDHFSTNFTTADREKNSEAISKSAGLMAVCAVLILNVAFAAPFNVSKFYIDSSNASSTLGRAKMHVYKAFMVSDALAFVFSAAATSCCTLAGISVADRNTRFTHLAVGWLLLELAALCMLAVFMSGVYVVASPVGFRFAITACAFAILATLPHFTMSAMLFLSVRTLIKRVGVRTWCRTLLPSLRGMRLIRIIVMLVVSATIIGLSFL</sequence>
<dbReference type="EnsemblPlants" id="TraesCS7B02G025100.1">
    <property type="protein sequence ID" value="TraesCS7B02G025100.1"/>
    <property type="gene ID" value="TraesCS7B02G025100"/>
</dbReference>
<gene>
    <name evidence="10" type="primary">LOC123162256</name>
</gene>
<feature type="transmembrane region" description="Helical" evidence="8">
    <location>
        <begin position="504"/>
        <end position="524"/>
    </location>
</feature>
<dbReference type="PANTHER" id="PTHR24186:SF50">
    <property type="entry name" value="ANKYRIN REPEAT-CONTAINING PROTEIN ITN1-LIKE ISOFORM X1"/>
    <property type="match status" value="1"/>
</dbReference>
<dbReference type="PANTHER" id="PTHR24186">
    <property type="entry name" value="PROTEIN PHOSPHATASE 1 REGULATORY SUBUNIT"/>
    <property type="match status" value="1"/>
</dbReference>
<organism evidence="10">
    <name type="scientific">Triticum aestivum</name>
    <name type="common">Wheat</name>
    <dbReference type="NCBI Taxonomy" id="4565"/>
    <lineage>
        <taxon>Eukaryota</taxon>
        <taxon>Viridiplantae</taxon>
        <taxon>Streptophyta</taxon>
        <taxon>Embryophyta</taxon>
        <taxon>Tracheophyta</taxon>
        <taxon>Spermatophyta</taxon>
        <taxon>Magnoliopsida</taxon>
        <taxon>Liliopsida</taxon>
        <taxon>Poales</taxon>
        <taxon>Poaceae</taxon>
        <taxon>BOP clade</taxon>
        <taxon>Pooideae</taxon>
        <taxon>Triticodae</taxon>
        <taxon>Triticeae</taxon>
        <taxon>Triticinae</taxon>
        <taxon>Triticum</taxon>
    </lineage>
</organism>
<protein>
    <recommendedName>
        <fullName evidence="9">PGG domain-containing protein</fullName>
    </recommendedName>
</protein>
<feature type="transmembrane region" description="Helical" evidence="8">
    <location>
        <begin position="452"/>
        <end position="472"/>
    </location>
</feature>
<feature type="repeat" description="ANK" evidence="7">
    <location>
        <begin position="129"/>
        <end position="161"/>
    </location>
</feature>
<feature type="repeat" description="ANK" evidence="7">
    <location>
        <begin position="175"/>
        <end position="198"/>
    </location>
</feature>
<keyword evidence="3" id="KW-0677">Repeat</keyword>
<dbReference type="InterPro" id="IPR002110">
    <property type="entry name" value="Ankyrin_rpt"/>
</dbReference>
<evidence type="ECO:0000259" key="9">
    <source>
        <dbReference type="Pfam" id="PF13962"/>
    </source>
</evidence>
<dbReference type="InterPro" id="IPR036770">
    <property type="entry name" value="Ankyrin_rpt-contain_sf"/>
</dbReference>
<dbReference type="Gene3D" id="1.25.40.20">
    <property type="entry name" value="Ankyrin repeat-containing domain"/>
    <property type="match status" value="2"/>
</dbReference>
<keyword evidence="2 8" id="KW-0812">Transmembrane</keyword>
<reference evidence="10" key="1">
    <citation type="submission" date="2018-08" db="EMBL/GenBank/DDBJ databases">
        <authorList>
            <person name="Rossello M."/>
        </authorList>
    </citation>
    <scope>NUCLEOTIDE SEQUENCE [LARGE SCALE GENOMIC DNA]</scope>
    <source>
        <strain evidence="10">cv. Chinese Spring</strain>
    </source>
</reference>
<dbReference type="Gramene" id="TraesPARA_EIv1.0_2372410.1">
    <property type="protein sequence ID" value="TraesPARA_EIv1.0_2372410.1.CDS"/>
    <property type="gene ID" value="TraesPARA_EIv1.0_2372410"/>
</dbReference>
<feature type="transmembrane region" description="Helical" evidence="8">
    <location>
        <begin position="565"/>
        <end position="597"/>
    </location>
</feature>
<accession>A0A341ZBK8</accession>
<evidence type="ECO:0000256" key="4">
    <source>
        <dbReference type="ARBA" id="ARBA00022989"/>
    </source>
</evidence>
<dbReference type="PROSITE" id="PS50088">
    <property type="entry name" value="ANK_REPEAT"/>
    <property type="match status" value="5"/>
</dbReference>
<dbReference type="SUPFAM" id="SSF48403">
    <property type="entry name" value="Ankyrin repeat"/>
    <property type="match status" value="1"/>
</dbReference>
<dbReference type="Pfam" id="PF00023">
    <property type="entry name" value="Ank"/>
    <property type="match status" value="1"/>
</dbReference>
<reference evidence="10" key="2">
    <citation type="submission" date="2018-10" db="UniProtKB">
        <authorList>
            <consortium name="EnsemblPlants"/>
        </authorList>
    </citation>
    <scope>IDENTIFICATION</scope>
</reference>
<feature type="transmembrane region" description="Helical" evidence="8">
    <location>
        <begin position="536"/>
        <end position="559"/>
    </location>
</feature>
<dbReference type="Proteomes" id="UP000019116">
    <property type="component" value="Chromosome 7B"/>
</dbReference>
<dbReference type="Gramene" id="TraesCSU02G096300.1">
    <property type="protein sequence ID" value="TraesCSU02G096300.1"/>
    <property type="gene ID" value="TraesCSU02G096300"/>
</dbReference>
<dbReference type="RefSeq" id="XP_044435967.1">
    <property type="nucleotide sequence ID" value="XM_044580032.1"/>
</dbReference>
<dbReference type="GO" id="GO:0016020">
    <property type="term" value="C:membrane"/>
    <property type="evidence" value="ECO:0000318"/>
    <property type="project" value="GO_Central"/>
</dbReference>
<feature type="transmembrane region" description="Helical" evidence="8">
    <location>
        <begin position="618"/>
        <end position="636"/>
    </location>
</feature>
<dbReference type="STRING" id="4565.A0A341ZBK8"/>
<name>A0A341ZBK8_WHEAT</name>
<dbReference type="OMA" id="HAICAVF"/>
<dbReference type="GeneID" id="123162256"/>
<dbReference type="Gramene" id="TraesPARA_EIv1.0_2372450.1">
    <property type="protein sequence ID" value="TraesPARA_EIv1.0_2372450.1.CDS"/>
    <property type="gene ID" value="TraesPARA_EIv1.0_2372450"/>
</dbReference>
<feature type="domain" description="PGG" evidence="9">
    <location>
        <begin position="448"/>
        <end position="559"/>
    </location>
</feature>
<evidence type="ECO:0000256" key="2">
    <source>
        <dbReference type="ARBA" id="ARBA00022692"/>
    </source>
</evidence>
<dbReference type="SMART" id="SM00248">
    <property type="entry name" value="ANK"/>
    <property type="match status" value="7"/>
</dbReference>
<dbReference type="AlphaFoldDB" id="A0A341ZBK8"/>
<evidence type="ECO:0000313" key="11">
    <source>
        <dbReference type="Proteomes" id="UP000019116"/>
    </source>
</evidence>
<evidence type="ECO:0000256" key="3">
    <source>
        <dbReference type="ARBA" id="ARBA00022737"/>
    </source>
</evidence>
<proteinExistence type="predicted"/>
<feature type="repeat" description="ANK" evidence="7">
    <location>
        <begin position="355"/>
        <end position="376"/>
    </location>
</feature>
<dbReference type="Proteomes" id="UP000019116">
    <property type="component" value="Chromosome Un"/>
</dbReference>
<keyword evidence="6 8" id="KW-0472">Membrane</keyword>
<keyword evidence="5 7" id="KW-0040">ANK repeat</keyword>
<evidence type="ECO:0000256" key="8">
    <source>
        <dbReference type="SAM" id="Phobius"/>
    </source>
</evidence>
<comment type="subcellular location">
    <subcellularLocation>
        <location evidence="1">Membrane</location>
        <topology evidence="1">Multi-pass membrane protein</topology>
    </subcellularLocation>
</comment>
<feature type="repeat" description="ANK" evidence="7">
    <location>
        <begin position="285"/>
        <end position="308"/>
    </location>
</feature>
<dbReference type="PROSITE" id="PS50297">
    <property type="entry name" value="ANK_REP_REGION"/>
    <property type="match status" value="4"/>
</dbReference>
<evidence type="ECO:0000256" key="1">
    <source>
        <dbReference type="ARBA" id="ARBA00004141"/>
    </source>
</evidence>
<evidence type="ECO:0000256" key="6">
    <source>
        <dbReference type="ARBA" id="ARBA00023136"/>
    </source>
</evidence>
<evidence type="ECO:0000256" key="5">
    <source>
        <dbReference type="ARBA" id="ARBA00023043"/>
    </source>
</evidence>
<dbReference type="SMR" id="A0A341ZBK8"/>
<dbReference type="OrthoDB" id="1847170at2759"/>
<dbReference type="Pfam" id="PF12796">
    <property type="entry name" value="Ank_2"/>
    <property type="match status" value="2"/>
</dbReference>
<dbReference type="EnsemblPlants" id="TraesCSU02G096300.1">
    <property type="protein sequence ID" value="TraesCSU02G096300.1"/>
    <property type="gene ID" value="TraesCSU02G096300"/>
</dbReference>
<dbReference type="Gramene" id="TraesJUL7B03G04088680.1">
    <property type="protein sequence ID" value="TraesJUL7B03G04088680.1"/>
    <property type="gene ID" value="TraesJUL7B03G04088680"/>
</dbReference>
<keyword evidence="11" id="KW-1185">Reference proteome</keyword>
<dbReference type="InterPro" id="IPR026961">
    <property type="entry name" value="PGG_dom"/>
</dbReference>
<feature type="repeat" description="ANK" evidence="7">
    <location>
        <begin position="89"/>
        <end position="110"/>
    </location>
</feature>
<evidence type="ECO:0000313" key="10">
    <source>
        <dbReference type="EnsemblPlants" id="TraesCSU02G096300.1"/>
    </source>
</evidence>
<dbReference type="RefSeq" id="XP_044435966.1">
    <property type="nucleotide sequence ID" value="XM_044580031.1"/>
</dbReference>
<dbReference type="Gramene" id="TraesCS7B03G0067800.1">
    <property type="protein sequence ID" value="TraesCS7B03G0067800.1.CDS"/>
    <property type="gene ID" value="TraesCS7B03G0067800"/>
</dbReference>
<dbReference type="Gramene" id="TraesCS7B02G025100.1">
    <property type="protein sequence ID" value="TraesCS7B02G025100.1"/>
    <property type="gene ID" value="TraesCS7B02G025100"/>
</dbReference>
<evidence type="ECO:0000256" key="7">
    <source>
        <dbReference type="PROSITE-ProRule" id="PRU00023"/>
    </source>
</evidence>